<dbReference type="OrthoDB" id="7482882at2"/>
<gene>
    <name evidence="5" type="ORF">SAMN06295937_1002215</name>
</gene>
<dbReference type="PRINTS" id="PR00313">
    <property type="entry name" value="CABNDNGRPT"/>
</dbReference>
<evidence type="ECO:0000313" key="5">
    <source>
        <dbReference type="EMBL" id="SKB29855.1"/>
    </source>
</evidence>
<dbReference type="Pfam" id="PF00353">
    <property type="entry name" value="HemolysinCabind"/>
    <property type="match status" value="1"/>
</dbReference>
<dbReference type="GO" id="GO:0005615">
    <property type="term" value="C:extracellular space"/>
    <property type="evidence" value="ECO:0007669"/>
    <property type="project" value="InterPro"/>
</dbReference>
<feature type="domain" description="Bacterial Ig-like" evidence="3">
    <location>
        <begin position="157"/>
        <end position="251"/>
    </location>
</feature>
<feature type="compositionally biased region" description="Low complexity" evidence="1">
    <location>
        <begin position="78"/>
        <end position="99"/>
    </location>
</feature>
<evidence type="ECO:0008006" key="7">
    <source>
        <dbReference type="Google" id="ProtNLM"/>
    </source>
</evidence>
<name>A0A1T5A4N1_9SPHN</name>
<feature type="region of interest" description="Disordered" evidence="1">
    <location>
        <begin position="74"/>
        <end position="105"/>
    </location>
</feature>
<feature type="region of interest" description="Disordered" evidence="1">
    <location>
        <begin position="128"/>
        <end position="157"/>
    </location>
</feature>
<dbReference type="PROSITE" id="PS00330">
    <property type="entry name" value="HEMOLYSIN_CALCIUM"/>
    <property type="match status" value="3"/>
</dbReference>
<dbReference type="InterPro" id="IPR018511">
    <property type="entry name" value="Hemolysin-typ_Ca-bd_CS"/>
</dbReference>
<dbReference type="Pfam" id="PF17936">
    <property type="entry name" value="Big_6"/>
    <property type="match status" value="1"/>
</dbReference>
<feature type="domain" description="Bacterial Ig-like" evidence="4">
    <location>
        <begin position="355"/>
        <end position="449"/>
    </location>
</feature>
<dbReference type="Gene3D" id="2.150.10.10">
    <property type="entry name" value="Serralysin-like metalloprotease, C-terminal"/>
    <property type="match status" value="1"/>
</dbReference>
<dbReference type="InterPro" id="IPR013783">
    <property type="entry name" value="Ig-like_fold"/>
</dbReference>
<organism evidence="5 6">
    <name type="scientific">Sphingopyxis flava</name>
    <dbReference type="NCBI Taxonomy" id="1507287"/>
    <lineage>
        <taxon>Bacteria</taxon>
        <taxon>Pseudomonadati</taxon>
        <taxon>Pseudomonadota</taxon>
        <taxon>Alphaproteobacteria</taxon>
        <taxon>Sphingomonadales</taxon>
        <taxon>Sphingomonadaceae</taxon>
        <taxon>Sphingopyxis</taxon>
    </lineage>
</organism>
<dbReference type="Pfam" id="PF19077">
    <property type="entry name" value="Big_13"/>
    <property type="match status" value="1"/>
</dbReference>
<dbReference type="InterPro" id="IPR044016">
    <property type="entry name" value="Big_13"/>
</dbReference>
<proteinExistence type="predicted"/>
<dbReference type="RefSeq" id="WP_079637116.1">
    <property type="nucleotide sequence ID" value="NZ_FUYP01000002.1"/>
</dbReference>
<dbReference type="InterPro" id="IPR041498">
    <property type="entry name" value="Big_6"/>
</dbReference>
<feature type="domain" description="Bacterial Ig" evidence="2">
    <location>
        <begin position="1038"/>
        <end position="1107"/>
    </location>
</feature>
<evidence type="ECO:0000259" key="2">
    <source>
        <dbReference type="Pfam" id="PF17936"/>
    </source>
</evidence>
<dbReference type="InterPro" id="IPR011049">
    <property type="entry name" value="Serralysin-like_metalloprot_C"/>
</dbReference>
<dbReference type="NCBIfam" id="NF033510">
    <property type="entry name" value="Ca_tandemer"/>
    <property type="match status" value="2"/>
</dbReference>
<dbReference type="InterPro" id="IPR044048">
    <property type="entry name" value="Big_12"/>
</dbReference>
<dbReference type="Pfam" id="PF19078">
    <property type="entry name" value="Big_12"/>
    <property type="match status" value="1"/>
</dbReference>
<accession>A0A1T5A4N1</accession>
<dbReference type="SUPFAM" id="SSF51120">
    <property type="entry name" value="beta-Roll"/>
    <property type="match status" value="1"/>
</dbReference>
<dbReference type="Proteomes" id="UP000190044">
    <property type="component" value="Unassembled WGS sequence"/>
</dbReference>
<feature type="compositionally biased region" description="Pro residues" evidence="1">
    <location>
        <begin position="139"/>
        <end position="154"/>
    </location>
</feature>
<reference evidence="6" key="1">
    <citation type="submission" date="2017-02" db="EMBL/GenBank/DDBJ databases">
        <authorList>
            <person name="Varghese N."/>
            <person name="Submissions S."/>
        </authorList>
    </citation>
    <scope>NUCLEOTIDE SEQUENCE [LARGE SCALE GENOMIC DNA]</scope>
    <source>
        <strain evidence="6">R11H</strain>
    </source>
</reference>
<evidence type="ECO:0000259" key="3">
    <source>
        <dbReference type="Pfam" id="PF19077"/>
    </source>
</evidence>
<dbReference type="InterPro" id="IPR001343">
    <property type="entry name" value="Hemolysn_Ca-bd"/>
</dbReference>
<sequence length="2315" mass="228796">MSIVARISRAAGGRVRHVRLGKGANRIVLQPGETIEFIDEATGRPVQGAHWSQDGTQSHVAFSSASATVAIEGEDSAAAEAQASAEASGAAESAPAAEEGGAGAGTGGGNGTMLGVLSGLLAVGVGAAAASGGGGGKPSAPPAPPAPDTTPPAAPTGLALAAADDSGASASDRITNVTQGLTITGNAEANARVELFNGQTSLGTTTANASGAFSIDVTLPAGATHSITARASDAAGNVGASSAALTITVDTEAPAAPAIASISGGLVSGAEAAAGVTATLGGIEAGASATASVAGTAKADGAALSIPLPVAADGAIELTPALLQQFADGTLTISAQQTDVAGNSGAPGSTTVTLDTAGPSVAVTASSETLLAGQTATLTFTFSEAPTDFTAADVTVTGATLGAMQATADPLVFTAELTPTLSSSGSIALEVGTGFSDAAGNAATEGASLSIAFDAGASGAAIDGYIANALLFRDTNGNGLWDHEAFVDVNGNGIFDAGDVDADGDGVLSGEYWTVTDAQGNFSNLFGTGNIILTPIVAADGTVLSRDIALDKPFQGQFVALDGSTVVSPLTTLVAAVAGENADASAVQAAEASVKAALGLPADVDLSSYDPIATAAGATDQAALAEAVAVQKAAAQVANLLAVVGATANAAGVGGGEAGASAAAATSLAAVISSATGSPVDLTSSAVISAVFENVAEASGDAGVAAAIATQSTSVAGALANVNAAVASVDASDASSALGGIAAAQIVAQAELAAQAAQAVNDGQSLDAAPFSGADLAQKLDDAGDEVAVLIPDVPQSTLLGAPERPEVDDGTRVSGTEITDGVVVTLRYDASAGVAAGDRLSLLYAGQEVASVTLGADDIPAAGQTLSIDIQLSAAQLGSDGTRSLEARFLSAAGDAGPLSLPLLLTIDTGTITPVIPELSGGVINAAEAAAGVSGQLQGIEVGATATLTISGLSAANPDQPLSLAVAVTNGAFTLSPALLAQFADGALSLSAQQTDAVGNVSAVASGSVLLDRIGDGAVTALTASEGPYVGLSEGLDGTTITGSAAAGSSVAVTLYSASATFTRPATVGANGDFTLTLSQADLTALGEGMVRFAAVATDAAGNVGPVSPSSAFYYTRSPIVDSSARIDGPDNRLATDLDDEEYVQVSALPGGGFATHWAVDTDGDGESDTLATQRFSPDGAKQGAPVLLDGISPLLAVEEEVGLSSGSIQVAALADGNYAVAWKLEAETDNRYVSAQANANGLTQLTILGEPRYIHVVDAPAGATFTLSGLGPNGQVSVPLIVEDGRISITEEQLSGFLGTGRFTLTAQTSPGAQITLEVETARLVYYDLDAPLQSVELDAAVDANGTGLLAAAGRVESFDVTDFTPGSGPAPTFILQLRGLHPFRYDTGQIPGATQLPDGTIQIGVAPDTDGVVAVPPALLDQIGGDDFLAILIGVNLQAGSTLSGTMQVREGTPLPPEGVYVQTFGADGHATGDAIRIDDGAFPLASDLDDEEGVQITALPGGGYVVHWAYDLDGDGDVEGIAVRGYDQDGAPQGDAVALQGLSPLLLNDNGGDGIANAVRVAALDGGGYAVSWATEVEDNFQSISLPGNPNGLILIPIVGIPSVIATYGVPEGATLRLAGTGPSDPVNVPLSIGDEEVIITDAILANFSVDGRYTLVIETAPNTGVALAIESRPAYSYGPDSPLLDVSGSVVVGADRPATLTSFGRVESFHIEAATPAEGLTANYILQIAGAPQGLDLSGIAGAQYLPSGVILINGALPDANGVIAVPESLLDQLGDRDVLVTLTGSNLEAGSTFSATMQVREPTALPGEGAFVQTFGPDGQALNEAVQVDGEGYRYSRFNDDGGVLISAARDGGYAVHWAADIDGDGETDTVGIQRFDAAGAKQGDVVLLKDISPNALDLDEIEIADLRLLDNGGYAVSWAASLPETGKYVAINPAQPTALIGIVGRPSTIGINGDPSGATFTLSGTGPDGPVNVPLTVEDGEIRITEAILANFAVPDGFTLNVAGVGPNLSGVFIGGQLLVGYDPAGDTQVESRSQIAAANGPTVLGALQGRVEAFDIEGLTAKTGMTATYQLLIRTPLEMGAVTGVATSLGGFALLDGSIILNNVVPDANGVITVPSQVLDLLGDLDADVLLLVNNLEPGTTVSASLLVREAIPLPEGVFVQTFGPDGQALDAPLNAGGLALAGTSGDDMLIGGAGDDLLEGGAGNDTLDGGVGRDTLVGGEGEDIFVLAPNGAASLALADLIVDFTVGEDKLQLSGGLSFEDLIIQQGTPGSGVAATDTAIRTASGDMLAVMLNTDAQQVTQAAFAA</sequence>
<protein>
    <recommendedName>
        <fullName evidence="7">Ig-like domain (Group 3)</fullName>
    </recommendedName>
</protein>
<dbReference type="EMBL" id="FUYP01000002">
    <property type="protein sequence ID" value="SKB29855.1"/>
    <property type="molecule type" value="Genomic_DNA"/>
</dbReference>
<dbReference type="Gene3D" id="2.60.40.10">
    <property type="entry name" value="Immunoglobulins"/>
    <property type="match status" value="4"/>
</dbReference>
<evidence type="ECO:0000256" key="1">
    <source>
        <dbReference type="SAM" id="MobiDB-lite"/>
    </source>
</evidence>
<dbReference type="GO" id="GO:0005509">
    <property type="term" value="F:calcium ion binding"/>
    <property type="evidence" value="ECO:0007669"/>
    <property type="project" value="InterPro"/>
</dbReference>
<keyword evidence="6" id="KW-1185">Reference proteome</keyword>
<evidence type="ECO:0000313" key="6">
    <source>
        <dbReference type="Proteomes" id="UP000190044"/>
    </source>
</evidence>
<evidence type="ECO:0000259" key="4">
    <source>
        <dbReference type="Pfam" id="PF19078"/>
    </source>
</evidence>